<evidence type="ECO:0000256" key="1">
    <source>
        <dbReference type="ARBA" id="ARBA00022737"/>
    </source>
</evidence>
<comment type="caution">
    <text evidence="4">The sequence shown here is derived from an EMBL/GenBank/DDBJ whole genome shotgun (WGS) entry which is preliminary data.</text>
</comment>
<name>A0ABW1TFN1_9LACO</name>
<keyword evidence="5" id="KW-1185">Reference proteome</keyword>
<evidence type="ECO:0000256" key="2">
    <source>
        <dbReference type="SAM" id="MobiDB-lite"/>
    </source>
</evidence>
<reference evidence="5" key="1">
    <citation type="journal article" date="2019" name="Int. J. Syst. Evol. Microbiol.">
        <title>The Global Catalogue of Microorganisms (GCM) 10K type strain sequencing project: providing services to taxonomists for standard genome sequencing and annotation.</title>
        <authorList>
            <consortium name="The Broad Institute Genomics Platform"/>
            <consortium name="The Broad Institute Genome Sequencing Center for Infectious Disease"/>
            <person name="Wu L."/>
            <person name="Ma J."/>
        </authorList>
    </citation>
    <scope>NUCLEOTIDE SEQUENCE [LARGE SCALE GENOMIC DNA]</scope>
    <source>
        <strain evidence="5">CCM 8908</strain>
    </source>
</reference>
<evidence type="ECO:0000259" key="3">
    <source>
        <dbReference type="Pfam" id="PF06458"/>
    </source>
</evidence>
<evidence type="ECO:0000313" key="4">
    <source>
        <dbReference type="EMBL" id="MFC6260748.1"/>
    </source>
</evidence>
<protein>
    <submittedName>
        <fullName evidence="4">MucBP domain-containing protein</fullName>
    </submittedName>
</protein>
<gene>
    <name evidence="4" type="ORF">ACFP1C_07255</name>
</gene>
<dbReference type="InterPro" id="IPR009459">
    <property type="entry name" value="MucBP_dom"/>
</dbReference>
<accession>A0ABW1TFN1</accession>
<evidence type="ECO:0000313" key="5">
    <source>
        <dbReference type="Proteomes" id="UP001596283"/>
    </source>
</evidence>
<dbReference type="RefSeq" id="WP_125687787.1">
    <property type="nucleotide sequence ID" value="NZ_JBHSSI010000037.1"/>
</dbReference>
<dbReference type="Gene3D" id="3.10.20.320">
    <property type="entry name" value="Putative peptidoglycan bound protein (lpxtg motif)"/>
    <property type="match status" value="1"/>
</dbReference>
<sequence>MAFFDWLRRLIEPTPRRGPKHAMHRTPTPSKVTPAISDRPQPAPTATVSPVTTAVEKPSVSAPAATLVVRLVDESNHPLQPALILTGQLNHAVRFRFPEIPGYVLTHTHGFTQDFITEYGLTTLTYQRQWGQPVVTYLIDFDNGQLLTLPTIHRGRLDGRYHLTPPEVPNYRIFQAQGAQRGQFSQLAQRVIYFYRREAWQTVQRVHQYVLLTTDHQVLDQPAGQPYGYQFPAHSLWRLFVVVTRTDGTVWYNLGGEQWLVATETALRDHPLPTALPQRHQWSVQPFERLGSVDYVPHAAVTIFKEPYGESIGQLEHGEPLDVRGRIVDDQQLVWYQIGPDAYINANYVRLVPIASA</sequence>
<dbReference type="Proteomes" id="UP001596283">
    <property type="component" value="Unassembled WGS sequence"/>
</dbReference>
<proteinExistence type="predicted"/>
<dbReference type="Pfam" id="PF06458">
    <property type="entry name" value="MucBP"/>
    <property type="match status" value="2"/>
</dbReference>
<organism evidence="4 5">
    <name type="scientific">Levilactobacillus fujinensis</name>
    <dbReference type="NCBI Taxonomy" id="2486024"/>
    <lineage>
        <taxon>Bacteria</taxon>
        <taxon>Bacillati</taxon>
        <taxon>Bacillota</taxon>
        <taxon>Bacilli</taxon>
        <taxon>Lactobacillales</taxon>
        <taxon>Lactobacillaceae</taxon>
        <taxon>Levilactobacillus</taxon>
    </lineage>
</organism>
<feature type="region of interest" description="Disordered" evidence="2">
    <location>
        <begin position="14"/>
        <end position="48"/>
    </location>
</feature>
<feature type="domain" description="MucBP" evidence="3">
    <location>
        <begin position="135"/>
        <end position="196"/>
    </location>
</feature>
<keyword evidence="1" id="KW-0677">Repeat</keyword>
<feature type="domain" description="MucBP" evidence="3">
    <location>
        <begin position="68"/>
        <end position="111"/>
    </location>
</feature>
<dbReference type="EMBL" id="JBHSSI010000037">
    <property type="protein sequence ID" value="MFC6260748.1"/>
    <property type="molecule type" value="Genomic_DNA"/>
</dbReference>